<comment type="caution">
    <text evidence="1">The sequence shown here is derived from an EMBL/GenBank/DDBJ whole genome shotgun (WGS) entry which is preliminary data.</text>
</comment>
<geneLocation type="mitochondrion" evidence="1"/>
<protein>
    <submittedName>
        <fullName evidence="1">Uncharacterized protein</fullName>
    </submittedName>
</protein>
<dbReference type="EMBL" id="LKAM01000008">
    <property type="protein sequence ID" value="KUM47171.1"/>
    <property type="molecule type" value="Genomic_DNA"/>
</dbReference>
<reference evidence="1" key="1">
    <citation type="journal article" date="2015" name="Genome Biol. Evol.">
        <title>Organellar Genomes of White Spruce (Picea glauca): Assembly and Annotation.</title>
        <authorList>
            <person name="Jackman S.D."/>
            <person name="Warren R.L."/>
            <person name="Gibb E.A."/>
            <person name="Vandervalk B.P."/>
            <person name="Mohamadi H."/>
            <person name="Chu J."/>
            <person name="Raymond A."/>
            <person name="Pleasance S."/>
            <person name="Coope R."/>
            <person name="Wildung M.R."/>
            <person name="Ritland C.E."/>
            <person name="Bousquet J."/>
            <person name="Jones S.J."/>
            <person name="Bohlmann J."/>
            <person name="Birol I."/>
        </authorList>
    </citation>
    <scope>NUCLEOTIDE SEQUENCE [LARGE SCALE GENOMIC DNA]</scope>
    <source>
        <tissue evidence="1">Flushing bud</tissue>
    </source>
</reference>
<gene>
    <name evidence="1" type="ORF">ABT39_MTgene6177</name>
</gene>
<sequence length="70" mass="8050">MLCVLPIVLLSTLSFHWHPCSMHLLFIVLNWASSELQLWVCGMQGLRWKLILAPFGIIAVWVPAELQLHQ</sequence>
<name>A0A101LXH1_PICGL</name>
<organism evidence="1">
    <name type="scientific">Picea glauca</name>
    <name type="common">White spruce</name>
    <name type="synonym">Pinus glauca</name>
    <dbReference type="NCBI Taxonomy" id="3330"/>
    <lineage>
        <taxon>Eukaryota</taxon>
        <taxon>Viridiplantae</taxon>
        <taxon>Streptophyta</taxon>
        <taxon>Embryophyta</taxon>
        <taxon>Tracheophyta</taxon>
        <taxon>Spermatophyta</taxon>
        <taxon>Pinopsida</taxon>
        <taxon>Pinidae</taxon>
        <taxon>Conifers I</taxon>
        <taxon>Pinales</taxon>
        <taxon>Pinaceae</taxon>
        <taxon>Picea</taxon>
    </lineage>
</organism>
<accession>A0A101LXH1</accession>
<proteinExistence type="predicted"/>
<dbReference type="AlphaFoldDB" id="A0A101LXH1"/>
<keyword evidence="1" id="KW-0496">Mitochondrion</keyword>
<evidence type="ECO:0000313" key="1">
    <source>
        <dbReference type="EMBL" id="KUM47171.1"/>
    </source>
</evidence>